<dbReference type="GO" id="GO:0005829">
    <property type="term" value="C:cytosol"/>
    <property type="evidence" value="ECO:0007669"/>
    <property type="project" value="TreeGrafter"/>
</dbReference>
<organism evidence="4">
    <name type="scientific">Chromera velia CCMP2878</name>
    <dbReference type="NCBI Taxonomy" id="1169474"/>
    <lineage>
        <taxon>Eukaryota</taxon>
        <taxon>Sar</taxon>
        <taxon>Alveolata</taxon>
        <taxon>Colpodellida</taxon>
        <taxon>Chromeraceae</taxon>
        <taxon>Chromera</taxon>
    </lineage>
</organism>
<dbReference type="PhylomeDB" id="A0A0G4I6G3"/>
<name>A0A0G4I6G3_9ALVE</name>
<dbReference type="SUPFAM" id="SSF52047">
    <property type="entry name" value="RNI-like"/>
    <property type="match status" value="1"/>
</dbReference>
<gene>
    <name evidence="4" type="ORF">Cvel_11384</name>
</gene>
<proteinExistence type="predicted"/>
<dbReference type="EMBL" id="CDMZ01005300">
    <property type="protein sequence ID" value="CEM52603.1"/>
    <property type="molecule type" value="Genomic_DNA"/>
</dbReference>
<dbReference type="PANTHER" id="PTHR24113:SF12">
    <property type="entry name" value="RAN GTPASE-ACTIVATING PROTEIN 1"/>
    <property type="match status" value="1"/>
</dbReference>
<evidence type="ECO:0000256" key="2">
    <source>
        <dbReference type="ARBA" id="ARBA00022614"/>
    </source>
</evidence>
<dbReference type="GO" id="GO:0006913">
    <property type="term" value="P:nucleocytoplasmic transport"/>
    <property type="evidence" value="ECO:0007669"/>
    <property type="project" value="TreeGrafter"/>
</dbReference>
<dbReference type="AlphaFoldDB" id="A0A0G4I6G3"/>
<dbReference type="PANTHER" id="PTHR24113">
    <property type="entry name" value="RAN GTPASE-ACTIVATING PROTEIN 1"/>
    <property type="match status" value="1"/>
</dbReference>
<evidence type="ECO:0000256" key="3">
    <source>
        <dbReference type="ARBA" id="ARBA00022737"/>
    </source>
</evidence>
<keyword evidence="3" id="KW-0677">Repeat</keyword>
<dbReference type="VEuPathDB" id="CryptoDB:Cvel_11384"/>
<dbReference type="GO" id="GO:0005634">
    <property type="term" value="C:nucleus"/>
    <property type="evidence" value="ECO:0007669"/>
    <property type="project" value="TreeGrafter"/>
</dbReference>
<dbReference type="Gene3D" id="3.80.10.10">
    <property type="entry name" value="Ribonuclease Inhibitor"/>
    <property type="match status" value="3"/>
</dbReference>
<dbReference type="GO" id="GO:0048471">
    <property type="term" value="C:perinuclear region of cytoplasm"/>
    <property type="evidence" value="ECO:0007669"/>
    <property type="project" value="TreeGrafter"/>
</dbReference>
<keyword evidence="2" id="KW-0433">Leucine-rich repeat</keyword>
<evidence type="ECO:0000313" key="4">
    <source>
        <dbReference type="EMBL" id="CEM52603.1"/>
    </source>
</evidence>
<evidence type="ECO:0000256" key="1">
    <source>
        <dbReference type="ARBA" id="ARBA00022468"/>
    </source>
</evidence>
<sequence length="399" mass="42560">MAMLGLALGDSAPALQELDLRWWEEGDEGVRGLAEGLGGGRLSFLRDLSLSVYCGVGGEGETECAGEGCRALAEVLSTGKVPSLRTMCLNWLYNAGFVSLCEGLSRGSIGPSVMVDVEFGWRGEEGDLGMTRFAEVIRAGKLSGLRKVDFHGGPILSPAGARVFGEALTHTEACLNSLNELGLQHQRGKTIGPLLESLSSGPGRLPALRSLRVPPSRQSAQSLSTLVSGGRVPSLRDLTLDLLRVGQEAMQAFAAALSTPRISALRKLDVAFCGVDPSNAAAEVRMFSDALSSGHLRRALSEVLLAEKLPSLRTLEAVLTWFTDDGVRALTGVWMSRPPPPLQHLNLRGNQLTAGVADALLTLLGSQRMPSLETVDLRGNDIFQRLLPLAHPEVIRMLP</sequence>
<dbReference type="InterPro" id="IPR032675">
    <property type="entry name" value="LRR_dom_sf"/>
</dbReference>
<accession>A0A0G4I6G3</accession>
<keyword evidence="1" id="KW-0343">GTPase activation</keyword>
<dbReference type="GO" id="GO:0031267">
    <property type="term" value="F:small GTPase binding"/>
    <property type="evidence" value="ECO:0007669"/>
    <property type="project" value="TreeGrafter"/>
</dbReference>
<dbReference type="GO" id="GO:0005096">
    <property type="term" value="F:GTPase activator activity"/>
    <property type="evidence" value="ECO:0007669"/>
    <property type="project" value="UniProtKB-KW"/>
</dbReference>
<protein>
    <submittedName>
        <fullName evidence="4">Uncharacterized protein</fullName>
    </submittedName>
</protein>
<reference evidence="4" key="1">
    <citation type="submission" date="2014-11" db="EMBL/GenBank/DDBJ databases">
        <authorList>
            <person name="Otto D Thomas"/>
            <person name="Naeem Raeece"/>
        </authorList>
    </citation>
    <scope>NUCLEOTIDE SEQUENCE</scope>
</reference>
<dbReference type="InterPro" id="IPR027038">
    <property type="entry name" value="RanGap"/>
</dbReference>